<feature type="compositionally biased region" description="Polar residues" evidence="1">
    <location>
        <begin position="325"/>
        <end position="392"/>
    </location>
</feature>
<gene>
    <name evidence="2" type="ORF">CYMTET_2897</name>
</gene>
<accession>A0AAE0H4B8</accession>
<evidence type="ECO:0008006" key="4">
    <source>
        <dbReference type="Google" id="ProtNLM"/>
    </source>
</evidence>
<keyword evidence="3" id="KW-1185">Reference proteome</keyword>
<dbReference type="Gene3D" id="2.40.70.10">
    <property type="entry name" value="Acid Proteases"/>
    <property type="match status" value="1"/>
</dbReference>
<name>A0AAE0H4B8_9CHLO</name>
<feature type="region of interest" description="Disordered" evidence="1">
    <location>
        <begin position="256"/>
        <end position="275"/>
    </location>
</feature>
<dbReference type="InterPro" id="IPR021109">
    <property type="entry name" value="Peptidase_aspartic_dom_sf"/>
</dbReference>
<feature type="region of interest" description="Disordered" evidence="1">
    <location>
        <begin position="690"/>
        <end position="719"/>
    </location>
</feature>
<feature type="compositionally biased region" description="Polar residues" evidence="1">
    <location>
        <begin position="218"/>
        <end position="234"/>
    </location>
</feature>
<protein>
    <recommendedName>
        <fullName evidence="4">Peptidase A2 domain-containing protein</fullName>
    </recommendedName>
</protein>
<feature type="region of interest" description="Disordered" evidence="1">
    <location>
        <begin position="283"/>
        <end position="392"/>
    </location>
</feature>
<dbReference type="AlphaFoldDB" id="A0AAE0H4B8"/>
<dbReference type="SUPFAM" id="SSF50630">
    <property type="entry name" value="Acid proteases"/>
    <property type="match status" value="1"/>
</dbReference>
<dbReference type="Proteomes" id="UP001190700">
    <property type="component" value="Unassembled WGS sequence"/>
</dbReference>
<dbReference type="EMBL" id="LGRX02000062">
    <property type="protein sequence ID" value="KAK3289672.1"/>
    <property type="molecule type" value="Genomic_DNA"/>
</dbReference>
<proteinExistence type="predicted"/>
<evidence type="ECO:0000256" key="1">
    <source>
        <dbReference type="SAM" id="MobiDB-lite"/>
    </source>
</evidence>
<evidence type="ECO:0000313" key="3">
    <source>
        <dbReference type="Proteomes" id="UP001190700"/>
    </source>
</evidence>
<feature type="compositionally biased region" description="Basic and acidic residues" evidence="1">
    <location>
        <begin position="692"/>
        <end position="712"/>
    </location>
</feature>
<feature type="region of interest" description="Disordered" evidence="1">
    <location>
        <begin position="176"/>
        <end position="234"/>
    </location>
</feature>
<evidence type="ECO:0000313" key="2">
    <source>
        <dbReference type="EMBL" id="KAK3289672.1"/>
    </source>
</evidence>
<dbReference type="CDD" id="cd00303">
    <property type="entry name" value="retropepsin_like"/>
    <property type="match status" value="1"/>
</dbReference>
<organism evidence="2 3">
    <name type="scientific">Cymbomonas tetramitiformis</name>
    <dbReference type="NCBI Taxonomy" id="36881"/>
    <lineage>
        <taxon>Eukaryota</taxon>
        <taxon>Viridiplantae</taxon>
        <taxon>Chlorophyta</taxon>
        <taxon>Pyramimonadophyceae</taxon>
        <taxon>Pyramimonadales</taxon>
        <taxon>Pyramimonadaceae</taxon>
        <taxon>Cymbomonas</taxon>
    </lineage>
</organism>
<reference evidence="2 3" key="1">
    <citation type="journal article" date="2015" name="Genome Biol. Evol.">
        <title>Comparative Genomics of a Bacterivorous Green Alga Reveals Evolutionary Causalities and Consequences of Phago-Mixotrophic Mode of Nutrition.</title>
        <authorList>
            <person name="Burns J.A."/>
            <person name="Paasch A."/>
            <person name="Narechania A."/>
            <person name="Kim E."/>
        </authorList>
    </citation>
    <scope>NUCLEOTIDE SEQUENCE [LARGE SCALE GENOMIC DNA]</scope>
    <source>
        <strain evidence="2 3">PLY_AMNH</strain>
    </source>
</reference>
<comment type="caution">
    <text evidence="2">The sequence shown here is derived from an EMBL/GenBank/DDBJ whole genome shotgun (WGS) entry which is preliminary data.</text>
</comment>
<dbReference type="Pfam" id="PF13650">
    <property type="entry name" value="Asp_protease_2"/>
    <property type="match status" value="1"/>
</dbReference>
<sequence>MVRRALRKSPEAAKALVDKMWERTHSRIRSGSRSPEEHVNRANQLAERMRISREPQDRREGHQRMALWHLLSHDGRQQALEPSGVSSSDLYAAWRELSSAEQLEAIATSSPDSSPGNKLWEREGVRRAAARSSASVCTLDTEVGTIPGTTGDVDLPGAWCSLHAVHQYKMRKLGPSPLGVSPSSPPLVEPTPEVASSLHAADAPTTPGGNLEDPPDRAQSSPEVAEETSTSSSLCFTQQMTTVKAHEAEDVLPRLDSHPIAEDPGAMEEDSSVDSLRYTQQMAAAGTHEARAEGNHRSSHQLALDPSTSSPQQSDEDPLSHSGAPHTSLTNSATTHVSPTVSGTTHVSPTASGTTHVSPTVSTAHVSPTASDTTHVSPTASDTTHVSPTPSECISTGALLTASADDLISHPTEDIDLLDEEFYAACRQTAKECRDASDNLLPNLKCKSIRTDGGVQWKTDIEGTLAAAHDEEGPLLLVFYATLRGHTVKVLIDSGASDNFISEQSAKRCGLTTRAGSEMRVTLADGSVKITGATAYAKFNTHTTTGTYTENALALRILPLGIQVDVILGGRWLRSHSPVTLGYEGNGSVSFLRKSRGGKIGDRVTITGCSPGKAPGDKSPKGTACAGLVDEVFLIPAQLKKYLRRLSTRRTPDLLHADTEDADVDPEWTLKFQDFWGSEYEKEMTTALPDIDGLRHDPQDEANIHLDPELSKKGPPCQRIYKKSAEELRQL</sequence>